<proteinExistence type="predicted"/>
<evidence type="ECO:0008006" key="3">
    <source>
        <dbReference type="Google" id="ProtNLM"/>
    </source>
</evidence>
<dbReference type="EMBL" id="SKFH01000008">
    <property type="protein sequence ID" value="TCZ73114.1"/>
    <property type="molecule type" value="Genomic_DNA"/>
</dbReference>
<evidence type="ECO:0000313" key="2">
    <source>
        <dbReference type="Proteomes" id="UP000295164"/>
    </source>
</evidence>
<protein>
    <recommendedName>
        <fullName evidence="3">TerB family tellurite resistance protein</fullName>
    </recommendedName>
</protein>
<organism evidence="1 2">
    <name type="scientific">Flaviaesturariibacter aridisoli</name>
    <dbReference type="NCBI Taxonomy" id="2545761"/>
    <lineage>
        <taxon>Bacteria</taxon>
        <taxon>Pseudomonadati</taxon>
        <taxon>Bacteroidota</taxon>
        <taxon>Chitinophagia</taxon>
        <taxon>Chitinophagales</taxon>
        <taxon>Chitinophagaceae</taxon>
        <taxon>Flaviaestuariibacter</taxon>
    </lineage>
</organism>
<dbReference type="AlphaFoldDB" id="A0A4R4E100"/>
<evidence type="ECO:0000313" key="1">
    <source>
        <dbReference type="EMBL" id="TCZ73114.1"/>
    </source>
</evidence>
<keyword evidence="2" id="KW-1185">Reference proteome</keyword>
<gene>
    <name evidence="1" type="ORF">E0486_07110</name>
</gene>
<dbReference type="OrthoDB" id="893626at2"/>
<dbReference type="Proteomes" id="UP000295164">
    <property type="component" value="Unassembled WGS sequence"/>
</dbReference>
<name>A0A4R4E100_9BACT</name>
<comment type="caution">
    <text evidence="1">The sequence shown here is derived from an EMBL/GenBank/DDBJ whole genome shotgun (WGS) entry which is preliminary data.</text>
</comment>
<dbReference type="RefSeq" id="WP_131851459.1">
    <property type="nucleotide sequence ID" value="NZ_SKFH01000008.1"/>
</dbReference>
<accession>A0A4R4E100</accession>
<reference evidence="1 2" key="1">
    <citation type="submission" date="2019-03" db="EMBL/GenBank/DDBJ databases">
        <authorList>
            <person name="Kim M.K.M."/>
        </authorList>
    </citation>
    <scope>NUCLEOTIDE SEQUENCE [LARGE SCALE GENOMIC DNA]</scope>
    <source>
        <strain evidence="1 2">17J68-15</strain>
    </source>
</reference>
<sequence>MTTTLQNEQEAAVAILFSCLFSQQAQPGEAQIEQLSRMLVLCARFRGHNLSDMSAKALTLFTQDGAKTLIERAAPLVDPEFRETLFCMICELMTQDGQLPESSSELLGLCALSLGISVELMRGILTTYLLRNRFNVTIIE</sequence>